<evidence type="ECO:0000256" key="4">
    <source>
        <dbReference type="SAM" id="Phobius"/>
    </source>
</evidence>
<dbReference type="EMBL" id="AKHW03004153">
    <property type="protein sequence ID" value="KYO30810.1"/>
    <property type="molecule type" value="Genomic_DNA"/>
</dbReference>
<dbReference type="Gene3D" id="2.60.120.40">
    <property type="match status" value="1"/>
</dbReference>
<accession>A0A151N224</accession>
<dbReference type="Proteomes" id="UP000050525">
    <property type="component" value="Unassembled WGS sequence"/>
</dbReference>
<dbReference type="PANTHER" id="PTHR22923:SF61">
    <property type="entry name" value="C1Q AND TNF RELATED 8"/>
    <property type="match status" value="1"/>
</dbReference>
<dbReference type="eggNOG" id="ENOG502QT5D">
    <property type="taxonomic scope" value="Eukaryota"/>
</dbReference>
<gene>
    <name evidence="6" type="primary">C1QTNF8</name>
    <name evidence="6" type="ORF">Y1Q_0014329</name>
</gene>
<dbReference type="PROSITE" id="PS50871">
    <property type="entry name" value="C1Q"/>
    <property type="match status" value="1"/>
</dbReference>
<protein>
    <submittedName>
        <fullName evidence="6">Complement C1q tumor necrosis factor-related protein 8</fullName>
    </submittedName>
</protein>
<feature type="transmembrane region" description="Helical" evidence="4">
    <location>
        <begin position="30"/>
        <end position="48"/>
    </location>
</feature>
<evidence type="ECO:0000313" key="7">
    <source>
        <dbReference type="Proteomes" id="UP000050525"/>
    </source>
</evidence>
<dbReference type="InterPro" id="IPR050822">
    <property type="entry name" value="Cerebellin_Synaptic_Org"/>
</dbReference>
<dbReference type="FunFam" id="2.60.120.40:FF:000029">
    <property type="entry name" value="Complement C1q tumor necrosis factor-related protein 1"/>
    <property type="match status" value="1"/>
</dbReference>
<keyword evidence="4" id="KW-0812">Transmembrane</keyword>
<keyword evidence="3" id="KW-0732">Signal</keyword>
<dbReference type="AlphaFoldDB" id="A0A151N224"/>
<dbReference type="InterPro" id="IPR008983">
    <property type="entry name" value="Tumour_necrosis_fac-like_dom"/>
</dbReference>
<keyword evidence="4" id="KW-1133">Transmembrane helix</keyword>
<sequence length="326" mass="36901">MSKEFMKDYYHQTKAGGSGGQGLELEDKRLGFGSQLICFFGPILSFLIELQLFRAGEKEVLSHKLAELKMSALLLMLLVSIVNVGALLEKGSPRREVRRLSCVRCCGPSEQPVSVSSSRYARMSNDPAYSVPKVRPTIDITILKGEKGEMGDRGNPGAFGKEGARGLRGYNGQKGQKGQSGPSGHSCKQLYAAFSVGRRKPLHSSEYFEHVTFDTEFVNLYKHFNMFMGKFFCYVPGIYLFNLNVHTWNFKETYLHLMKNDNEVAILYAQPSDRSIMQSQSLMLELQEGDEVWVRMFKRERENAIYSEESDVYIIFNGHLIKPAIE</sequence>
<evidence type="ECO:0000256" key="2">
    <source>
        <dbReference type="ARBA" id="ARBA00022525"/>
    </source>
</evidence>
<reference evidence="6 7" key="1">
    <citation type="journal article" date="2012" name="Genome Biol.">
        <title>Sequencing three crocodilian genomes to illuminate the evolution of archosaurs and amniotes.</title>
        <authorList>
            <person name="St John J.A."/>
            <person name="Braun E.L."/>
            <person name="Isberg S.R."/>
            <person name="Miles L.G."/>
            <person name="Chong A.Y."/>
            <person name="Gongora J."/>
            <person name="Dalzell P."/>
            <person name="Moran C."/>
            <person name="Bed'hom B."/>
            <person name="Abzhanov A."/>
            <person name="Burgess S.C."/>
            <person name="Cooksey A.M."/>
            <person name="Castoe T.A."/>
            <person name="Crawford N.G."/>
            <person name="Densmore L.D."/>
            <person name="Drew J.C."/>
            <person name="Edwards S.V."/>
            <person name="Faircloth B.C."/>
            <person name="Fujita M.K."/>
            <person name="Greenwold M.J."/>
            <person name="Hoffmann F.G."/>
            <person name="Howard J.M."/>
            <person name="Iguchi T."/>
            <person name="Janes D.E."/>
            <person name="Khan S.Y."/>
            <person name="Kohno S."/>
            <person name="de Koning A.J."/>
            <person name="Lance S.L."/>
            <person name="McCarthy F.M."/>
            <person name="McCormack J.E."/>
            <person name="Merchant M.E."/>
            <person name="Peterson D.G."/>
            <person name="Pollock D.D."/>
            <person name="Pourmand N."/>
            <person name="Raney B.J."/>
            <person name="Roessler K.A."/>
            <person name="Sanford J.R."/>
            <person name="Sawyer R.H."/>
            <person name="Schmidt C.J."/>
            <person name="Triplett E.W."/>
            <person name="Tuberville T.D."/>
            <person name="Venegas-Anaya M."/>
            <person name="Howard J.T."/>
            <person name="Jarvis E.D."/>
            <person name="Guillette L.J.Jr."/>
            <person name="Glenn T.C."/>
            <person name="Green R.E."/>
            <person name="Ray D.A."/>
        </authorList>
    </citation>
    <scope>NUCLEOTIDE SEQUENCE [LARGE SCALE GENOMIC DNA]</scope>
    <source>
        <strain evidence="6">KSC_2009_1</strain>
    </source>
</reference>
<name>A0A151N224_ALLMI</name>
<dbReference type="InterPro" id="IPR001073">
    <property type="entry name" value="C1q_dom"/>
</dbReference>
<dbReference type="PANTHER" id="PTHR22923">
    <property type="entry name" value="CEREBELLIN-RELATED"/>
    <property type="match status" value="1"/>
</dbReference>
<dbReference type="Pfam" id="PF00386">
    <property type="entry name" value="C1q"/>
    <property type="match status" value="1"/>
</dbReference>
<dbReference type="Pfam" id="PF01391">
    <property type="entry name" value="Collagen"/>
    <property type="match status" value="1"/>
</dbReference>
<evidence type="ECO:0000313" key="6">
    <source>
        <dbReference type="EMBL" id="KYO30810.1"/>
    </source>
</evidence>
<organism evidence="6 7">
    <name type="scientific">Alligator mississippiensis</name>
    <name type="common">American alligator</name>
    <dbReference type="NCBI Taxonomy" id="8496"/>
    <lineage>
        <taxon>Eukaryota</taxon>
        <taxon>Metazoa</taxon>
        <taxon>Chordata</taxon>
        <taxon>Craniata</taxon>
        <taxon>Vertebrata</taxon>
        <taxon>Euteleostomi</taxon>
        <taxon>Archelosauria</taxon>
        <taxon>Archosauria</taxon>
        <taxon>Crocodylia</taxon>
        <taxon>Alligatoridae</taxon>
        <taxon>Alligatorinae</taxon>
        <taxon>Alligator</taxon>
    </lineage>
</organism>
<comment type="caution">
    <text evidence="6">The sequence shown here is derived from an EMBL/GenBank/DDBJ whole genome shotgun (WGS) entry which is preliminary data.</text>
</comment>
<dbReference type="SUPFAM" id="SSF49842">
    <property type="entry name" value="TNF-like"/>
    <property type="match status" value="1"/>
</dbReference>
<keyword evidence="2" id="KW-0964">Secreted</keyword>
<comment type="subcellular location">
    <subcellularLocation>
        <location evidence="1">Secreted</location>
    </subcellularLocation>
</comment>
<evidence type="ECO:0000256" key="1">
    <source>
        <dbReference type="ARBA" id="ARBA00004613"/>
    </source>
</evidence>
<keyword evidence="7" id="KW-1185">Reference proteome</keyword>
<evidence type="ECO:0000256" key="3">
    <source>
        <dbReference type="ARBA" id="ARBA00022729"/>
    </source>
</evidence>
<dbReference type="InterPro" id="IPR008160">
    <property type="entry name" value="Collagen"/>
</dbReference>
<evidence type="ECO:0000259" key="5">
    <source>
        <dbReference type="PROSITE" id="PS50871"/>
    </source>
</evidence>
<dbReference type="SMART" id="SM00110">
    <property type="entry name" value="C1Q"/>
    <property type="match status" value="1"/>
</dbReference>
<feature type="transmembrane region" description="Helical" evidence="4">
    <location>
        <begin position="68"/>
        <end position="88"/>
    </location>
</feature>
<keyword evidence="4" id="KW-0472">Membrane</keyword>
<dbReference type="GO" id="GO:0005615">
    <property type="term" value="C:extracellular space"/>
    <property type="evidence" value="ECO:0007669"/>
    <property type="project" value="TreeGrafter"/>
</dbReference>
<proteinExistence type="predicted"/>
<dbReference type="PRINTS" id="PR00007">
    <property type="entry name" value="COMPLEMNTC1Q"/>
</dbReference>
<feature type="domain" description="C1q" evidence="5">
    <location>
        <begin position="187"/>
        <end position="326"/>
    </location>
</feature>